<proteinExistence type="predicted"/>
<dbReference type="EMBL" id="CP097330">
    <property type="protein sequence ID" value="URF05385.1"/>
    <property type="molecule type" value="Genomic_DNA"/>
</dbReference>
<dbReference type="Proteomes" id="UP001056132">
    <property type="component" value="Chromosome 1"/>
</dbReference>
<feature type="signal peptide" evidence="1">
    <location>
        <begin position="1"/>
        <end position="28"/>
    </location>
</feature>
<name>A0AAE9L3S4_9BURK</name>
<dbReference type="KEGG" id="ccam:M5D45_06130"/>
<dbReference type="AlphaFoldDB" id="A0AAE9L3S4"/>
<evidence type="ECO:0000313" key="3">
    <source>
        <dbReference type="Proteomes" id="UP001056132"/>
    </source>
</evidence>
<dbReference type="RefSeq" id="WP_244844774.1">
    <property type="nucleotide sequence ID" value="NZ_CAJPVH010000019.1"/>
</dbReference>
<accession>A0AAE9L3S4</accession>
<reference evidence="2" key="2">
    <citation type="submission" date="2022-05" db="EMBL/GenBank/DDBJ databases">
        <authorList>
            <person name="Kunte H.-J."/>
        </authorList>
    </citation>
    <scope>NUCLEOTIDE SEQUENCE</scope>
    <source>
        <strain evidence="2">G5</strain>
    </source>
</reference>
<reference evidence="2" key="1">
    <citation type="journal article" date="2022" name="Microbiol. Resour. Announc.">
        <title>Genome Sequence of Cupriavidus campinensis Strain G5, a Member of a Bacterial Consortium Capable of Polyethylene Degradation.</title>
        <authorList>
            <person name="Schneider B."/>
            <person name="Pfeiffer F."/>
            <person name="Dyall-Smith M."/>
            <person name="Kunte H.J."/>
        </authorList>
    </citation>
    <scope>NUCLEOTIDE SEQUENCE</scope>
    <source>
        <strain evidence="2">G5</strain>
    </source>
</reference>
<organism evidence="2 3">
    <name type="scientific">Cupriavidus campinensis</name>
    <dbReference type="NCBI Taxonomy" id="151783"/>
    <lineage>
        <taxon>Bacteria</taxon>
        <taxon>Pseudomonadati</taxon>
        <taxon>Pseudomonadota</taxon>
        <taxon>Betaproteobacteria</taxon>
        <taxon>Burkholderiales</taxon>
        <taxon>Burkholderiaceae</taxon>
        <taxon>Cupriavidus</taxon>
    </lineage>
</organism>
<feature type="chain" id="PRO_5042134678" evidence="1">
    <location>
        <begin position="29"/>
        <end position="544"/>
    </location>
</feature>
<protein>
    <submittedName>
        <fullName evidence="2">Uncharacterized protein</fullName>
    </submittedName>
</protein>
<evidence type="ECO:0000256" key="1">
    <source>
        <dbReference type="SAM" id="SignalP"/>
    </source>
</evidence>
<sequence length="544" mass="58353">MKTRHVVRFSGTALAMAMLLGASVPAMAVTAKEGGAAVSKPRPNPFLAAEAYALTHFDPAQTDVMPYALPRGTFHVDLRKAPRVQAGPISIMTLATPSPRYMWAASTGGVSYVDVSNGGWREVARLPDPDAKPLPAGLLDKILAEPLDDVARVEKAVKTDLALDRKRISANIYVVSGKDGVLYATNRSAVRAYGLIDPKRPEAGIKLLRTIDLKDRLTALENAGGVMLNMTYDGNLVVAAAQSIRVLDRDFKPVGDAFQFPEGEIVSNAMAVDEKNGIYIASDKMMRKLVWTGKTLSRDAAHGAWESAYDSGQTPMPSVKFGNGTGSTPTLMGFGDDADKLVVITDGSDRMKLVAFWRDEIPAGFTQRPGTKSSRIADQIQVTCGLPASTPYVQSEQSVVALGYGAFVVNNIRPKGVADRLVDVLAGGPALTPATGAERFEWDTKTKGWRSVWTRNDVVSTSMVPTVSGPSRIVFVNGYAKKDGWEVTGMDWETGKTVHRSIFGQDNLGNGAYALIQSLPNGDLLFNSVGGPTRVRYGATAKSK</sequence>
<keyword evidence="1" id="KW-0732">Signal</keyword>
<evidence type="ECO:0000313" key="2">
    <source>
        <dbReference type="EMBL" id="URF05385.1"/>
    </source>
</evidence>
<gene>
    <name evidence="2" type="ORF">M5D45_06130</name>
</gene>